<keyword evidence="7" id="KW-0472">Membrane</keyword>
<dbReference type="SUPFAM" id="SSF56399">
    <property type="entry name" value="ADP-ribosylation"/>
    <property type="match status" value="1"/>
</dbReference>
<dbReference type="Pfam" id="PF18084">
    <property type="entry name" value="ARTD15_N"/>
    <property type="match status" value="1"/>
</dbReference>
<comment type="caution">
    <text evidence="9">The sequence shown here is derived from an EMBL/GenBank/DDBJ whole genome shotgun (WGS) entry which is preliminary data.</text>
</comment>
<dbReference type="EMBL" id="LRGB01002860">
    <property type="protein sequence ID" value="KZS05795.1"/>
    <property type="molecule type" value="Genomic_DNA"/>
</dbReference>
<evidence type="ECO:0000256" key="6">
    <source>
        <dbReference type="RuleBase" id="RU362114"/>
    </source>
</evidence>
<dbReference type="PANTHER" id="PTHR21328">
    <property type="entry name" value="POLY ADP-RIBOSE POLYMERASE FAMILY, MEMBER PARP"/>
    <property type="match status" value="1"/>
</dbReference>
<evidence type="ECO:0000256" key="2">
    <source>
        <dbReference type="ARBA" id="ARBA00022679"/>
    </source>
</evidence>
<feature type="transmembrane region" description="Helical" evidence="7">
    <location>
        <begin position="291"/>
        <end position="310"/>
    </location>
</feature>
<evidence type="ECO:0000256" key="4">
    <source>
        <dbReference type="ARBA" id="ARBA00023027"/>
    </source>
</evidence>
<dbReference type="PROSITE" id="PS51059">
    <property type="entry name" value="PARP_CATALYTIC"/>
    <property type="match status" value="1"/>
</dbReference>
<dbReference type="STRING" id="35525.A0A162DCL4"/>
<name>A0A162DCL4_9CRUS</name>
<evidence type="ECO:0000256" key="5">
    <source>
        <dbReference type="ARBA" id="ARBA00024347"/>
    </source>
</evidence>
<feature type="domain" description="PARP catalytic" evidence="8">
    <location>
        <begin position="89"/>
        <end position="283"/>
    </location>
</feature>
<dbReference type="EC" id="2.4.2.-" evidence="6"/>
<keyword evidence="10" id="KW-1185">Reference proteome</keyword>
<keyword evidence="7" id="KW-0812">Transmembrane</keyword>
<dbReference type="GO" id="GO:0016779">
    <property type="term" value="F:nucleotidyltransferase activity"/>
    <property type="evidence" value="ECO:0007669"/>
    <property type="project" value="UniProtKB-KW"/>
</dbReference>
<evidence type="ECO:0000256" key="3">
    <source>
        <dbReference type="ARBA" id="ARBA00022695"/>
    </source>
</evidence>
<gene>
    <name evidence="9" type="ORF">APZ42_030753</name>
</gene>
<accession>A0A162DCL4</accession>
<comment type="similarity">
    <text evidence="5">Belongs to the ARTD/PARP family.</text>
</comment>
<protein>
    <recommendedName>
        <fullName evidence="6">Poly [ADP-ribose] polymerase</fullName>
        <shortName evidence="6">PARP</shortName>
        <ecNumber evidence="6">2.4.2.-</ecNumber>
    </recommendedName>
</protein>
<organism evidence="9 10">
    <name type="scientific">Daphnia magna</name>
    <dbReference type="NCBI Taxonomy" id="35525"/>
    <lineage>
        <taxon>Eukaryota</taxon>
        <taxon>Metazoa</taxon>
        <taxon>Ecdysozoa</taxon>
        <taxon>Arthropoda</taxon>
        <taxon>Crustacea</taxon>
        <taxon>Branchiopoda</taxon>
        <taxon>Diplostraca</taxon>
        <taxon>Cladocera</taxon>
        <taxon>Anomopoda</taxon>
        <taxon>Daphniidae</taxon>
        <taxon>Daphnia</taxon>
    </lineage>
</organism>
<keyword evidence="4 6" id="KW-0520">NAD</keyword>
<dbReference type="InterPro" id="IPR012317">
    <property type="entry name" value="Poly(ADP-ribose)pol_cat_dom"/>
</dbReference>
<keyword evidence="3" id="KW-0548">Nucleotidyltransferase</keyword>
<dbReference type="AlphaFoldDB" id="A0A162DCL4"/>
<evidence type="ECO:0000256" key="1">
    <source>
        <dbReference type="ARBA" id="ARBA00022676"/>
    </source>
</evidence>
<proteinExistence type="inferred from homology"/>
<dbReference type="Pfam" id="PF00644">
    <property type="entry name" value="PARP"/>
    <property type="match status" value="1"/>
</dbReference>
<keyword evidence="2 6" id="KW-0808">Transferase</keyword>
<dbReference type="InterPro" id="IPR051838">
    <property type="entry name" value="ARTD_PARP"/>
</dbReference>
<dbReference type="InterPro" id="IPR041400">
    <property type="entry name" value="PARP16_N"/>
</dbReference>
<sequence>MIETEITPSQACFHTSELEDDAEEWSELETEMRRDLLALDLRISLFVGAVQNFKYESLLKPVPANYRKSDGEADIETIRELVSRLPELPLLDVSNKQDPEIASFMKTFFLNHNQKLSLISIEEFKRQLSGQIELQLAPRWIFQIDHLSRSQQAWERRKASSSTFCAFHGSRFENFHSILNLGLHQHLNKTSLFGEGIYLSTEQSLSLQYSPSGQGWNKSQLGPELSLLAVCEVINHPDVKRRGSRPSAADSVIPDKYILVTNNELVRPRYFLVYTRPKAKKVKVTSFIERYKFVLFLGLYVSLLLAIGLAKRVTI</sequence>
<dbReference type="Proteomes" id="UP000076858">
    <property type="component" value="Unassembled WGS sequence"/>
</dbReference>
<evidence type="ECO:0000313" key="10">
    <source>
        <dbReference type="Proteomes" id="UP000076858"/>
    </source>
</evidence>
<dbReference type="GO" id="GO:0003950">
    <property type="term" value="F:NAD+ poly-ADP-ribosyltransferase activity"/>
    <property type="evidence" value="ECO:0007669"/>
    <property type="project" value="UniProtKB-UniRule"/>
</dbReference>
<keyword evidence="7" id="KW-1133">Transmembrane helix</keyword>
<evidence type="ECO:0000259" key="8">
    <source>
        <dbReference type="PROSITE" id="PS51059"/>
    </source>
</evidence>
<evidence type="ECO:0000313" key="9">
    <source>
        <dbReference type="EMBL" id="KZS05795.1"/>
    </source>
</evidence>
<dbReference type="Gene3D" id="3.90.228.10">
    <property type="match status" value="1"/>
</dbReference>
<dbReference type="OrthoDB" id="19501at2759"/>
<reference evidence="9 10" key="1">
    <citation type="submission" date="2016-03" db="EMBL/GenBank/DDBJ databases">
        <title>EvidentialGene: Evidence-directed Construction of Genes on Genomes.</title>
        <authorList>
            <person name="Gilbert D.G."/>
            <person name="Choi J.-H."/>
            <person name="Mockaitis K."/>
            <person name="Colbourne J."/>
            <person name="Pfrender M."/>
        </authorList>
    </citation>
    <scope>NUCLEOTIDE SEQUENCE [LARGE SCALE GENOMIC DNA]</scope>
    <source>
        <strain evidence="9 10">Xinb3</strain>
        <tissue evidence="9">Complete organism</tissue>
    </source>
</reference>
<keyword evidence="1 6" id="KW-0328">Glycosyltransferase</keyword>
<evidence type="ECO:0000256" key="7">
    <source>
        <dbReference type="SAM" id="Phobius"/>
    </source>
</evidence>